<dbReference type="EMBL" id="JAVRES010000001">
    <property type="protein sequence ID" value="MDT0433415.1"/>
    <property type="molecule type" value="Genomic_DNA"/>
</dbReference>
<evidence type="ECO:0000256" key="2">
    <source>
        <dbReference type="SAM" id="MobiDB-lite"/>
    </source>
</evidence>
<organism evidence="4 5">
    <name type="scientific">Streptomyces doudnae</name>
    <dbReference type="NCBI Taxonomy" id="3075536"/>
    <lineage>
        <taxon>Bacteria</taxon>
        <taxon>Bacillati</taxon>
        <taxon>Actinomycetota</taxon>
        <taxon>Actinomycetes</taxon>
        <taxon>Kitasatosporales</taxon>
        <taxon>Streptomycetaceae</taxon>
        <taxon>Streptomyces</taxon>
    </lineage>
</organism>
<dbReference type="PANTHER" id="PTHR44068:SF11">
    <property type="entry name" value="GERANYL DIPHOSPHATE 2-C-METHYLTRANSFERASE"/>
    <property type="match status" value="1"/>
</dbReference>
<dbReference type="GO" id="GO:0032259">
    <property type="term" value="P:methylation"/>
    <property type="evidence" value="ECO:0007669"/>
    <property type="project" value="UniProtKB-KW"/>
</dbReference>
<evidence type="ECO:0000256" key="1">
    <source>
        <dbReference type="ARBA" id="ARBA00022679"/>
    </source>
</evidence>
<proteinExistence type="predicted"/>
<dbReference type="Pfam" id="PF08241">
    <property type="entry name" value="Methyltransf_11"/>
    <property type="match status" value="1"/>
</dbReference>
<sequence>MRKASLNSPEPELNAPNGGPAVIDTAYEREVARMYDEKQNDFNLLLGKDTNLVHHHFGIGDFDRSPGALRDETEIQRRLHELENAQTERLLDLLDGLGPEHRVFDGGSGRGGTAFMAHERLGCSVDGATISRYQRGFAERAARERGCADRVRFHFMNMLRTGLPTATVDAALTNEVTMYVADLRPLFAEFARIVKPGGRYVLATWAVDESGTGDEIIAAIDRHYACTMHTRGAYLRALLASGFVPYHVAQMDEDALPYWELRSRSEHSDTIEKLFIDGYDTSSIAYLMVAAERIGP</sequence>
<dbReference type="InterPro" id="IPR029063">
    <property type="entry name" value="SAM-dependent_MTases_sf"/>
</dbReference>
<keyword evidence="4" id="KW-0489">Methyltransferase</keyword>
<evidence type="ECO:0000313" key="4">
    <source>
        <dbReference type="EMBL" id="MDT0433415.1"/>
    </source>
</evidence>
<dbReference type="PANTHER" id="PTHR44068">
    <property type="entry name" value="ZGC:194242"/>
    <property type="match status" value="1"/>
</dbReference>
<dbReference type="GO" id="GO:0008757">
    <property type="term" value="F:S-adenosylmethionine-dependent methyltransferase activity"/>
    <property type="evidence" value="ECO:0007669"/>
    <property type="project" value="UniProtKB-ARBA"/>
</dbReference>
<feature type="region of interest" description="Disordered" evidence="2">
    <location>
        <begin position="1"/>
        <end position="21"/>
    </location>
</feature>
<comment type="caution">
    <text evidence="4">The sequence shown here is derived from an EMBL/GenBank/DDBJ whole genome shotgun (WGS) entry which is preliminary data.</text>
</comment>
<evidence type="ECO:0000259" key="3">
    <source>
        <dbReference type="Pfam" id="PF08241"/>
    </source>
</evidence>
<keyword evidence="5" id="KW-1185">Reference proteome</keyword>
<keyword evidence="1" id="KW-0808">Transferase</keyword>
<evidence type="ECO:0000313" key="5">
    <source>
        <dbReference type="Proteomes" id="UP001183535"/>
    </source>
</evidence>
<dbReference type="RefSeq" id="WP_093832508.1">
    <property type="nucleotide sequence ID" value="NZ_JAVRES010000001.1"/>
</dbReference>
<dbReference type="InterPro" id="IPR050447">
    <property type="entry name" value="Erg6_SMT_methyltransf"/>
</dbReference>
<reference evidence="5" key="1">
    <citation type="submission" date="2023-07" db="EMBL/GenBank/DDBJ databases">
        <title>30 novel species of actinomycetes from the DSMZ collection.</title>
        <authorList>
            <person name="Nouioui I."/>
        </authorList>
    </citation>
    <scope>NUCLEOTIDE SEQUENCE [LARGE SCALE GENOMIC DNA]</scope>
    <source>
        <strain evidence="5">DSM 41981</strain>
    </source>
</reference>
<gene>
    <name evidence="4" type="ORF">RM877_01840</name>
</gene>
<name>A0ABD5EHS4_9ACTN</name>
<dbReference type="AlphaFoldDB" id="A0ABD5EHS4"/>
<protein>
    <submittedName>
        <fullName evidence="4">Methyltransferase domain-containing protein</fullName>
    </submittedName>
</protein>
<accession>A0ABD5EHS4</accession>
<dbReference type="SUPFAM" id="SSF53335">
    <property type="entry name" value="S-adenosyl-L-methionine-dependent methyltransferases"/>
    <property type="match status" value="1"/>
</dbReference>
<dbReference type="InterPro" id="IPR013216">
    <property type="entry name" value="Methyltransf_11"/>
</dbReference>
<dbReference type="Gene3D" id="3.40.50.150">
    <property type="entry name" value="Vaccinia Virus protein VP39"/>
    <property type="match status" value="1"/>
</dbReference>
<dbReference type="CDD" id="cd02440">
    <property type="entry name" value="AdoMet_MTases"/>
    <property type="match status" value="1"/>
</dbReference>
<feature type="domain" description="Methyltransferase type 11" evidence="3">
    <location>
        <begin position="105"/>
        <end position="201"/>
    </location>
</feature>
<dbReference type="Proteomes" id="UP001183535">
    <property type="component" value="Unassembled WGS sequence"/>
</dbReference>